<comment type="catalytic activity">
    <reaction evidence="9 10">
        <text>(S)-dihydroorotate + H2O = N-carbamoyl-L-aspartate + H(+)</text>
        <dbReference type="Rhea" id="RHEA:24296"/>
        <dbReference type="ChEBI" id="CHEBI:15377"/>
        <dbReference type="ChEBI" id="CHEBI:15378"/>
        <dbReference type="ChEBI" id="CHEBI:30864"/>
        <dbReference type="ChEBI" id="CHEBI:32814"/>
        <dbReference type="EC" id="3.5.2.3"/>
    </reaction>
</comment>
<evidence type="ECO:0000256" key="9">
    <source>
        <dbReference type="HAMAP-Rule" id="MF_00219"/>
    </source>
</evidence>
<feature type="binding site" evidence="9">
    <location>
        <position position="254"/>
    </location>
    <ligand>
        <name>substrate</name>
    </ligand>
</feature>
<evidence type="ECO:0000256" key="7">
    <source>
        <dbReference type="ARBA" id="ARBA00022833"/>
    </source>
</evidence>
<comment type="pathway">
    <text evidence="2 9 10">Pyrimidine metabolism; UMP biosynthesis via de novo pathway; (S)-dihydroorotate from bicarbonate: step 3/3.</text>
</comment>
<dbReference type="HAMAP" id="MF_00219">
    <property type="entry name" value="PyrC_classII"/>
    <property type="match status" value="1"/>
</dbReference>
<dbReference type="EMBL" id="CP011299">
    <property type="protein sequence ID" value="ANF17084.1"/>
    <property type="molecule type" value="Genomic_DNA"/>
</dbReference>
<feature type="binding site" evidence="9">
    <location>
        <position position="16"/>
    </location>
    <ligand>
        <name>Zn(2+)</name>
        <dbReference type="ChEBI" id="CHEBI:29105"/>
        <label>1</label>
    </ligand>
</feature>
<dbReference type="GO" id="GO:0004151">
    <property type="term" value="F:dihydroorotase activity"/>
    <property type="evidence" value="ECO:0007669"/>
    <property type="project" value="UniProtKB-UniRule"/>
</dbReference>
<dbReference type="RefSeq" id="WP_075474205.1">
    <property type="nucleotide sequence ID" value="NZ_CP011299.1"/>
</dbReference>
<dbReference type="OrthoDB" id="9808095at2"/>
<feature type="binding site" evidence="9">
    <location>
        <position position="139"/>
    </location>
    <ligand>
        <name>substrate</name>
    </ligand>
</feature>
<comment type="subunit">
    <text evidence="9">Homodimer.</text>
</comment>
<evidence type="ECO:0000256" key="6">
    <source>
        <dbReference type="ARBA" id="ARBA00022801"/>
    </source>
</evidence>
<evidence type="ECO:0000259" key="11">
    <source>
        <dbReference type="Pfam" id="PF01979"/>
    </source>
</evidence>
<feature type="domain" description="Amidohydrolase-related" evidence="11">
    <location>
        <begin position="14"/>
        <end position="316"/>
    </location>
</feature>
<accession>A0A172WDN5</accession>
<feature type="binding site" evidence="9">
    <location>
        <position position="177"/>
    </location>
    <ligand>
        <name>Zn(2+)</name>
        <dbReference type="ChEBI" id="CHEBI:29105"/>
        <label>2</label>
    </ligand>
</feature>
<comment type="function">
    <text evidence="1 9">Catalyzes the reversible cyclization of carbamoyl aspartate to dihydroorotate.</text>
</comment>
<comment type="similarity">
    <text evidence="3 9 10">Belongs to the metallo-dependent hydrolases superfamily. DHOase family. Class II DHOase subfamily.</text>
</comment>
<dbReference type="UniPathway" id="UPA00070">
    <property type="reaction ID" value="UER00117"/>
</dbReference>
<dbReference type="AlphaFoldDB" id="A0A172WDN5"/>
<keyword evidence="6 9" id="KW-0378">Hydrolase</keyword>
<dbReference type="Gene3D" id="3.20.20.140">
    <property type="entry name" value="Metal-dependent hydrolases"/>
    <property type="match status" value="1"/>
</dbReference>
<feature type="binding site" evidence="9">
    <location>
        <begin position="18"/>
        <end position="20"/>
    </location>
    <ligand>
        <name>substrate</name>
    </ligand>
</feature>
<dbReference type="GO" id="GO:0044205">
    <property type="term" value="P:'de novo' UMP biosynthetic process"/>
    <property type="evidence" value="ECO:0007669"/>
    <property type="project" value="UniProtKB-UniRule"/>
</dbReference>
<evidence type="ECO:0000256" key="10">
    <source>
        <dbReference type="RuleBase" id="RU003440"/>
    </source>
</evidence>
<feature type="modified residue" description="N6-carboxylysine" evidence="9">
    <location>
        <position position="102"/>
    </location>
</feature>
<protein>
    <recommendedName>
        <fullName evidence="4 9">Dihydroorotase</fullName>
        <shortName evidence="9">DHOase</shortName>
        <ecNumber evidence="4 9">3.5.2.3</ecNumber>
    </recommendedName>
</protein>
<dbReference type="PROSITE" id="PS00483">
    <property type="entry name" value="DIHYDROOROTASE_2"/>
    <property type="match status" value="1"/>
</dbReference>
<evidence type="ECO:0000256" key="2">
    <source>
        <dbReference type="ARBA" id="ARBA00004880"/>
    </source>
</evidence>
<keyword evidence="7 9" id="KW-0862">Zinc</keyword>
<evidence type="ECO:0000313" key="13">
    <source>
        <dbReference type="Proteomes" id="UP000077654"/>
    </source>
</evidence>
<dbReference type="Pfam" id="PF01979">
    <property type="entry name" value="Amidohydro_1"/>
    <property type="match status" value="1"/>
</dbReference>
<feature type="binding site" evidence="9">
    <location>
        <position position="18"/>
    </location>
    <ligand>
        <name>Zn(2+)</name>
        <dbReference type="ChEBI" id="CHEBI:29105"/>
        <label>1</label>
    </ligand>
</feature>
<evidence type="ECO:0000256" key="8">
    <source>
        <dbReference type="ARBA" id="ARBA00022975"/>
    </source>
</evidence>
<reference evidence="12 13" key="1">
    <citation type="submission" date="2015-04" db="EMBL/GenBank/DDBJ databases">
        <title>Buchnera aphidicola assembly.</title>
        <authorList>
            <person name="Zhang Y."/>
        </authorList>
    </citation>
    <scope>NUCLEOTIDE SEQUENCE [LARGE SCALE GENOMIC DNA]</scope>
    <source>
        <strain evidence="12 13">SC</strain>
    </source>
</reference>
<feature type="binding site" description="via carbamate group" evidence="9">
    <location>
        <position position="102"/>
    </location>
    <ligand>
        <name>Zn(2+)</name>
        <dbReference type="ChEBI" id="CHEBI:29105"/>
        <label>1</label>
    </ligand>
</feature>
<gene>
    <name evidence="9" type="primary">pyrC</name>
    <name evidence="12" type="ORF">XW81_01550</name>
</gene>
<dbReference type="SUPFAM" id="SSF51556">
    <property type="entry name" value="Metallo-dependent hydrolases"/>
    <property type="match status" value="1"/>
</dbReference>
<name>A0A172WDN5_BUCSC</name>
<feature type="binding site" evidence="9">
    <location>
        <position position="139"/>
    </location>
    <ligand>
        <name>Zn(2+)</name>
        <dbReference type="ChEBI" id="CHEBI:29105"/>
        <label>2</label>
    </ligand>
</feature>
<evidence type="ECO:0000313" key="12">
    <source>
        <dbReference type="EMBL" id="ANF17084.1"/>
    </source>
</evidence>
<dbReference type="InterPro" id="IPR004721">
    <property type="entry name" value="DHOdimr"/>
</dbReference>
<dbReference type="GO" id="GO:0008270">
    <property type="term" value="F:zinc ion binding"/>
    <property type="evidence" value="ECO:0007669"/>
    <property type="project" value="UniProtKB-UniRule"/>
</dbReference>
<keyword evidence="13" id="KW-1185">Reference proteome</keyword>
<dbReference type="PATRIC" id="fig|118110.3.peg.311"/>
<evidence type="ECO:0000256" key="4">
    <source>
        <dbReference type="ARBA" id="ARBA00012860"/>
    </source>
</evidence>
<evidence type="ECO:0000256" key="5">
    <source>
        <dbReference type="ARBA" id="ARBA00022723"/>
    </source>
</evidence>
<keyword evidence="8 9" id="KW-0665">Pyrimidine biosynthesis</keyword>
<proteinExistence type="inferred from homology"/>
<dbReference type="EC" id="3.5.2.3" evidence="4 9"/>
<evidence type="ECO:0000256" key="3">
    <source>
        <dbReference type="ARBA" id="ARBA00005631"/>
    </source>
</evidence>
<feature type="binding site" evidence="9">
    <location>
        <position position="44"/>
    </location>
    <ligand>
        <name>substrate</name>
    </ligand>
</feature>
<keyword evidence="5 9" id="KW-0479">Metal-binding</keyword>
<dbReference type="InterPro" id="IPR006680">
    <property type="entry name" value="Amidohydro-rel"/>
</dbReference>
<dbReference type="STRING" id="118110.XW81_01550"/>
<dbReference type="InterPro" id="IPR032466">
    <property type="entry name" value="Metal_Hydrolase"/>
</dbReference>
<comment type="caution">
    <text evidence="9">Lacks conserved residue(s) required for the propagation of feature annotation.</text>
</comment>
<organism evidence="12 13">
    <name type="scientific">Buchnera aphidicola subsp. Schlechtendalia chinensis</name>
    <dbReference type="NCBI Taxonomy" id="118110"/>
    <lineage>
        <taxon>Bacteria</taxon>
        <taxon>Pseudomonadati</taxon>
        <taxon>Pseudomonadota</taxon>
        <taxon>Gammaproteobacteria</taxon>
        <taxon>Enterobacterales</taxon>
        <taxon>Erwiniaceae</taxon>
        <taxon>Buchnera</taxon>
    </lineage>
</organism>
<feature type="binding site" evidence="9">
    <location>
        <position position="250"/>
    </location>
    <ligand>
        <name>Zn(2+)</name>
        <dbReference type="ChEBI" id="CHEBI:29105"/>
        <label>1</label>
    </ligand>
</feature>
<feature type="binding site" evidence="9">
    <location>
        <position position="266"/>
    </location>
    <ligand>
        <name>substrate</name>
    </ligand>
</feature>
<dbReference type="PROSITE" id="PS00482">
    <property type="entry name" value="DIHYDROOROTASE_1"/>
    <property type="match status" value="1"/>
</dbReference>
<dbReference type="NCBIfam" id="TIGR00856">
    <property type="entry name" value="pyrC_dimer"/>
    <property type="match status" value="1"/>
</dbReference>
<dbReference type="CDD" id="cd01294">
    <property type="entry name" value="DHOase"/>
    <property type="match status" value="1"/>
</dbReference>
<dbReference type="PIRSF" id="PIRSF001237">
    <property type="entry name" value="DHOdimr"/>
    <property type="match status" value="1"/>
</dbReference>
<evidence type="ECO:0000256" key="1">
    <source>
        <dbReference type="ARBA" id="ARBA00002368"/>
    </source>
</evidence>
<sequence>MVDVKKITIIKPDDWHVHFRSGKILQKMVKYTSQFYQRAMIMPNLKNPITTIQSGEDYKKNIVNLLKKNSTFKPLITCYLTEDTKPNDIEYAFYKKVFFAAKLYFRNSTSYSKSGITNINTINLVLDRMQKIGMPLLIHGEILDKNVDIFDREKVFINTVLVKLQENFPQLKIVLEHISTKDAVNFVKFSNNNIAATITPHHLLYNRNDMLRTGIKPHLYCFPILKSKIHQNALKKAITSGNKKFFLGTDSAPHYVHRKESNCGSAGIFNTLSSLSIYIEIFEKMRALNHFESFCSKNGPLFYSLPENKSTITFIKRKWKIPKEIVIGRKKIIPFLAGKTMKWAIK</sequence>
<dbReference type="GO" id="GO:0006207">
    <property type="term" value="P:'de novo' pyrimidine nucleobase biosynthetic process"/>
    <property type="evidence" value="ECO:0007669"/>
    <property type="project" value="TreeGrafter"/>
</dbReference>
<dbReference type="GO" id="GO:0005829">
    <property type="term" value="C:cytosol"/>
    <property type="evidence" value="ECO:0007669"/>
    <property type="project" value="TreeGrafter"/>
</dbReference>
<dbReference type="PANTHER" id="PTHR43137">
    <property type="entry name" value="DIHYDROOROTASE"/>
    <property type="match status" value="1"/>
</dbReference>
<dbReference type="Proteomes" id="UP000077654">
    <property type="component" value="Chromosome"/>
</dbReference>
<dbReference type="InterPro" id="IPR002195">
    <property type="entry name" value="Dihydroorotase_CS"/>
</dbReference>
<comment type="cofactor">
    <cofactor evidence="9 10">
        <name>Zn(2+)</name>
        <dbReference type="ChEBI" id="CHEBI:29105"/>
    </cofactor>
    <text evidence="9 10">Binds 2 Zn(2+) ions per subunit.</text>
</comment>
<feature type="active site" evidence="9">
    <location>
        <position position="250"/>
    </location>
</feature>
<feature type="binding site" description="via carbamate group" evidence="9">
    <location>
        <position position="102"/>
    </location>
    <ligand>
        <name>Zn(2+)</name>
        <dbReference type="ChEBI" id="CHEBI:29105"/>
        <label>2</label>
    </ligand>
</feature>
<dbReference type="PANTHER" id="PTHR43137:SF1">
    <property type="entry name" value="DIHYDROOROTASE"/>
    <property type="match status" value="1"/>
</dbReference>